<dbReference type="Pfam" id="PF08031">
    <property type="entry name" value="BBE"/>
    <property type="match status" value="1"/>
</dbReference>
<evidence type="ECO:0000313" key="7">
    <source>
        <dbReference type="EMBL" id="CQR71049.1"/>
    </source>
</evidence>
<accession>A0A0U1KV92</accession>
<keyword evidence="5" id="KW-0560">Oxidoreductase</keyword>
<dbReference type="InterPro" id="IPR016169">
    <property type="entry name" value="FAD-bd_PCMH_sub2"/>
</dbReference>
<dbReference type="InterPro" id="IPR006094">
    <property type="entry name" value="Oxid_FAD_bind_N"/>
</dbReference>
<evidence type="ECO:0000259" key="6">
    <source>
        <dbReference type="PROSITE" id="PS51387"/>
    </source>
</evidence>
<protein>
    <submittedName>
        <fullName evidence="7">Multicopper oxidase</fullName>
    </submittedName>
</protein>
<evidence type="ECO:0000313" key="8">
    <source>
        <dbReference type="Proteomes" id="UP000049855"/>
    </source>
</evidence>
<dbReference type="Proteomes" id="UP000049855">
    <property type="component" value="Unassembled WGS sequence"/>
</dbReference>
<dbReference type="InterPro" id="IPR012951">
    <property type="entry name" value="BBE"/>
</dbReference>
<comment type="similarity">
    <text evidence="2">Belongs to the oxygen-dependent FAD-linked oxidoreductase family.</text>
</comment>
<reference evidence="8" key="1">
    <citation type="submission" date="2015-03" db="EMBL/GenBank/DDBJ databases">
        <authorList>
            <person name="Nijsse Bart"/>
        </authorList>
    </citation>
    <scope>NUCLEOTIDE SEQUENCE [LARGE SCALE GENOMIC DNA]</scope>
</reference>
<name>A0A0U1KV92_9FIRM</name>
<dbReference type="InterPro" id="IPR016166">
    <property type="entry name" value="FAD-bd_PCMH"/>
</dbReference>
<keyword evidence="3" id="KW-0285">Flavoprotein</keyword>
<feature type="domain" description="FAD-binding PCMH-type" evidence="6">
    <location>
        <begin position="29"/>
        <end position="200"/>
    </location>
</feature>
<evidence type="ECO:0000256" key="5">
    <source>
        <dbReference type="ARBA" id="ARBA00023002"/>
    </source>
</evidence>
<dbReference type="PANTHER" id="PTHR42973:SF39">
    <property type="entry name" value="FAD-BINDING PCMH-TYPE DOMAIN-CONTAINING PROTEIN"/>
    <property type="match status" value="1"/>
</dbReference>
<dbReference type="GO" id="GO:0071949">
    <property type="term" value="F:FAD binding"/>
    <property type="evidence" value="ECO:0007669"/>
    <property type="project" value="InterPro"/>
</dbReference>
<evidence type="ECO:0000256" key="3">
    <source>
        <dbReference type="ARBA" id="ARBA00022630"/>
    </source>
</evidence>
<gene>
    <name evidence="7" type="ORF">SpAn4DRAFT_2027</name>
</gene>
<dbReference type="AlphaFoldDB" id="A0A0U1KV92"/>
<keyword evidence="8" id="KW-1185">Reference proteome</keyword>
<dbReference type="Gene3D" id="3.40.462.20">
    <property type="match status" value="1"/>
</dbReference>
<dbReference type="GO" id="GO:0016491">
    <property type="term" value="F:oxidoreductase activity"/>
    <property type="evidence" value="ECO:0007669"/>
    <property type="project" value="UniProtKB-KW"/>
</dbReference>
<dbReference type="PANTHER" id="PTHR42973">
    <property type="entry name" value="BINDING OXIDOREDUCTASE, PUTATIVE (AFU_ORTHOLOGUE AFUA_1G17690)-RELATED"/>
    <property type="match status" value="1"/>
</dbReference>
<dbReference type="EMBL" id="CTRP01000003">
    <property type="protein sequence ID" value="CQR71049.1"/>
    <property type="molecule type" value="Genomic_DNA"/>
</dbReference>
<evidence type="ECO:0000256" key="2">
    <source>
        <dbReference type="ARBA" id="ARBA00005466"/>
    </source>
</evidence>
<dbReference type="PROSITE" id="PS51387">
    <property type="entry name" value="FAD_PCMH"/>
    <property type="match status" value="1"/>
</dbReference>
<keyword evidence="4" id="KW-0274">FAD</keyword>
<comment type="cofactor">
    <cofactor evidence="1">
        <name>FAD</name>
        <dbReference type="ChEBI" id="CHEBI:57692"/>
    </cofactor>
</comment>
<evidence type="ECO:0000256" key="1">
    <source>
        <dbReference type="ARBA" id="ARBA00001974"/>
    </source>
</evidence>
<sequence>MNYTGLTGKVVVPGQSEYEQAKQEYNIAINKDPCAIVYCFNSCDIANAILWSRKQGVKLRIRSGRHNYEGYSTGNRKLVIDTTLMNDIKINTDNDTVDIQAGVRLGYLYERLYQCGYTFPGGTCPSVGLSGLVLGGGIGLSTRYLGLTADSLLEAEMIDAEGNQLTVNDCCNPGLFWALRGAGGGNFGVVTRYKFRLKNVDKITLIQLRWDNDKSARLEFLRVWQKWLLNLDRRISAFGGIYKLGAWMNSFFYGCPEEARKILGPLLEISGITLENIEYVDFIDAVKTIGEIYPEREAFKATGRFVHRHFSQSELIKFIDILDKAPANNANSSIRVYSLGGAVRYVEVNETAFFDRQANYIIAITSSWERKKEASLHKKWVAAGFDYIYTVTLGSYINFPYNNLPNYEQAYYGAHARRLQRIKKEYDPDNVFSFPQSIL</sequence>
<evidence type="ECO:0000256" key="4">
    <source>
        <dbReference type="ARBA" id="ARBA00022827"/>
    </source>
</evidence>
<dbReference type="Pfam" id="PF01565">
    <property type="entry name" value="FAD_binding_4"/>
    <property type="match status" value="1"/>
</dbReference>
<dbReference type="SUPFAM" id="SSF56176">
    <property type="entry name" value="FAD-binding/transporter-associated domain-like"/>
    <property type="match status" value="1"/>
</dbReference>
<organism evidence="7 8">
    <name type="scientific">Sporomusa ovata</name>
    <dbReference type="NCBI Taxonomy" id="2378"/>
    <lineage>
        <taxon>Bacteria</taxon>
        <taxon>Bacillati</taxon>
        <taxon>Bacillota</taxon>
        <taxon>Negativicutes</taxon>
        <taxon>Selenomonadales</taxon>
        <taxon>Sporomusaceae</taxon>
        <taxon>Sporomusa</taxon>
    </lineage>
</organism>
<dbReference type="InterPro" id="IPR050416">
    <property type="entry name" value="FAD-linked_Oxidoreductase"/>
</dbReference>
<dbReference type="InterPro" id="IPR036318">
    <property type="entry name" value="FAD-bd_PCMH-like_sf"/>
</dbReference>
<dbReference type="Gene3D" id="3.30.465.10">
    <property type="match status" value="1"/>
</dbReference>
<proteinExistence type="inferred from homology"/>